<keyword evidence="3" id="KW-1185">Reference proteome</keyword>
<evidence type="ECO:0000256" key="1">
    <source>
        <dbReference type="SAM" id="MobiDB-lite"/>
    </source>
</evidence>
<comment type="caution">
    <text evidence="2">The sequence shown here is derived from an EMBL/GenBank/DDBJ whole genome shotgun (WGS) entry which is preliminary data.</text>
</comment>
<proteinExistence type="predicted"/>
<protein>
    <submittedName>
        <fullName evidence="2">Uncharacterized protein</fullName>
    </submittedName>
</protein>
<organism evidence="2 3">
    <name type="scientific">Marinobacterium nitratireducens</name>
    <dbReference type="NCBI Taxonomy" id="518897"/>
    <lineage>
        <taxon>Bacteria</taxon>
        <taxon>Pseudomonadati</taxon>
        <taxon>Pseudomonadota</taxon>
        <taxon>Gammaproteobacteria</taxon>
        <taxon>Oceanospirillales</taxon>
        <taxon>Oceanospirillaceae</taxon>
        <taxon>Marinobacterium</taxon>
    </lineage>
</organism>
<name>A0A917Z591_9GAMM</name>
<dbReference type="RefSeq" id="WP_188857315.1">
    <property type="nucleotide sequence ID" value="NZ_BMLT01000001.1"/>
</dbReference>
<dbReference type="Proteomes" id="UP000599578">
    <property type="component" value="Unassembled WGS sequence"/>
</dbReference>
<feature type="region of interest" description="Disordered" evidence="1">
    <location>
        <begin position="13"/>
        <end position="32"/>
    </location>
</feature>
<evidence type="ECO:0000313" key="2">
    <source>
        <dbReference type="EMBL" id="GGO75698.1"/>
    </source>
</evidence>
<sequence length="47" mass="5396">MRLLKKLKALTVRTPRPATARRPEAPSGNGLDVRMQQELRLWRELAA</sequence>
<dbReference type="EMBL" id="BMLT01000001">
    <property type="protein sequence ID" value="GGO75698.1"/>
    <property type="molecule type" value="Genomic_DNA"/>
</dbReference>
<accession>A0A917Z591</accession>
<gene>
    <name evidence="2" type="ORF">GCM10011348_01110</name>
</gene>
<evidence type="ECO:0000313" key="3">
    <source>
        <dbReference type="Proteomes" id="UP000599578"/>
    </source>
</evidence>
<dbReference type="AlphaFoldDB" id="A0A917Z591"/>
<reference evidence="2 3" key="1">
    <citation type="journal article" date="2014" name="Int. J. Syst. Evol. Microbiol.">
        <title>Complete genome sequence of Corynebacterium casei LMG S-19264T (=DSM 44701T), isolated from a smear-ripened cheese.</title>
        <authorList>
            <consortium name="US DOE Joint Genome Institute (JGI-PGF)"/>
            <person name="Walter F."/>
            <person name="Albersmeier A."/>
            <person name="Kalinowski J."/>
            <person name="Ruckert C."/>
        </authorList>
    </citation>
    <scope>NUCLEOTIDE SEQUENCE [LARGE SCALE GENOMIC DNA]</scope>
    <source>
        <strain evidence="2 3">CGMCC 1.7286</strain>
    </source>
</reference>